<dbReference type="AlphaFoldDB" id="A0A0C2D4N8"/>
<proteinExistence type="predicted"/>
<evidence type="ECO:0008006" key="4">
    <source>
        <dbReference type="Google" id="ProtNLM"/>
    </source>
</evidence>
<gene>
    <name evidence="2" type="ORF">DB30_04274</name>
</gene>
<evidence type="ECO:0000256" key="1">
    <source>
        <dbReference type="SAM" id="SignalP"/>
    </source>
</evidence>
<dbReference type="Proteomes" id="UP000031599">
    <property type="component" value="Unassembled WGS sequence"/>
</dbReference>
<dbReference type="EMBL" id="JMCC02000034">
    <property type="protein sequence ID" value="KIG16655.1"/>
    <property type="molecule type" value="Genomic_DNA"/>
</dbReference>
<dbReference type="RefSeq" id="WP_052549337.1">
    <property type="nucleotide sequence ID" value="NZ_JMCC02000034.1"/>
</dbReference>
<accession>A0A0C2D4N8</accession>
<sequence>MAARRTLFAIVLASILPTACASTNCPTPEPFTIDESLTPEQLDEIVTDYGLLSRETIGCETACDYGYRRTNGRMEVASVDSCSFSLPMNPNGVAQVSCSGKADEGFCE</sequence>
<organism evidence="2 3">
    <name type="scientific">Enhygromyxa salina</name>
    <dbReference type="NCBI Taxonomy" id="215803"/>
    <lineage>
        <taxon>Bacteria</taxon>
        <taxon>Pseudomonadati</taxon>
        <taxon>Myxococcota</taxon>
        <taxon>Polyangia</taxon>
        <taxon>Nannocystales</taxon>
        <taxon>Nannocystaceae</taxon>
        <taxon>Enhygromyxa</taxon>
    </lineage>
</organism>
<comment type="caution">
    <text evidence="2">The sequence shown here is derived from an EMBL/GenBank/DDBJ whole genome shotgun (WGS) entry which is preliminary data.</text>
</comment>
<reference evidence="2 3" key="1">
    <citation type="submission" date="2014-12" db="EMBL/GenBank/DDBJ databases">
        <title>Genome assembly of Enhygromyxa salina DSM 15201.</title>
        <authorList>
            <person name="Sharma G."/>
            <person name="Subramanian S."/>
        </authorList>
    </citation>
    <scope>NUCLEOTIDE SEQUENCE [LARGE SCALE GENOMIC DNA]</scope>
    <source>
        <strain evidence="2 3">DSM 15201</strain>
    </source>
</reference>
<name>A0A0C2D4N8_9BACT</name>
<feature type="signal peptide" evidence="1">
    <location>
        <begin position="1"/>
        <end position="21"/>
    </location>
</feature>
<evidence type="ECO:0000313" key="2">
    <source>
        <dbReference type="EMBL" id="KIG16655.1"/>
    </source>
</evidence>
<feature type="chain" id="PRO_5002164045" description="Lipoprotein" evidence="1">
    <location>
        <begin position="22"/>
        <end position="108"/>
    </location>
</feature>
<evidence type="ECO:0000313" key="3">
    <source>
        <dbReference type="Proteomes" id="UP000031599"/>
    </source>
</evidence>
<keyword evidence="1" id="KW-0732">Signal</keyword>
<protein>
    <recommendedName>
        <fullName evidence="4">Lipoprotein</fullName>
    </recommendedName>
</protein>